<dbReference type="EMBL" id="MFKE01000026">
    <property type="protein sequence ID" value="OGG34620.1"/>
    <property type="molecule type" value="Genomic_DNA"/>
</dbReference>
<accession>A0A1F6BCK3</accession>
<organism evidence="1 2">
    <name type="scientific">Candidatus Gottesmanbacteria bacterium RIFOXYB1_FULL_47_11</name>
    <dbReference type="NCBI Taxonomy" id="1798401"/>
    <lineage>
        <taxon>Bacteria</taxon>
        <taxon>Candidatus Gottesmaniibacteriota</taxon>
    </lineage>
</organism>
<reference evidence="1 2" key="1">
    <citation type="journal article" date="2016" name="Nat. Commun.">
        <title>Thousands of microbial genomes shed light on interconnected biogeochemical processes in an aquifer system.</title>
        <authorList>
            <person name="Anantharaman K."/>
            <person name="Brown C.T."/>
            <person name="Hug L.A."/>
            <person name="Sharon I."/>
            <person name="Castelle C.J."/>
            <person name="Probst A.J."/>
            <person name="Thomas B.C."/>
            <person name="Singh A."/>
            <person name="Wilkins M.J."/>
            <person name="Karaoz U."/>
            <person name="Brodie E.L."/>
            <person name="Williams K.H."/>
            <person name="Hubbard S.S."/>
            <person name="Banfield J.F."/>
        </authorList>
    </citation>
    <scope>NUCLEOTIDE SEQUENCE [LARGE SCALE GENOMIC DNA]</scope>
</reference>
<comment type="caution">
    <text evidence="1">The sequence shown here is derived from an EMBL/GenBank/DDBJ whole genome shotgun (WGS) entry which is preliminary data.</text>
</comment>
<dbReference type="Proteomes" id="UP000176186">
    <property type="component" value="Unassembled WGS sequence"/>
</dbReference>
<protein>
    <submittedName>
        <fullName evidence="1">Uncharacterized protein</fullName>
    </submittedName>
</protein>
<evidence type="ECO:0000313" key="1">
    <source>
        <dbReference type="EMBL" id="OGG34620.1"/>
    </source>
</evidence>
<dbReference type="AlphaFoldDB" id="A0A1F6BCK3"/>
<proteinExistence type="predicted"/>
<gene>
    <name evidence="1" type="ORF">A2363_02965</name>
</gene>
<sequence length="85" mass="9305">MNRLEIFQDRLTNGLKTIFCIRHTPATPPVVEAVAPVSLEKDPFLEAQVAALAKIAKDPELTEVKVDATTGLHRIANADEITVKI</sequence>
<name>A0A1F6BCK3_9BACT</name>
<evidence type="ECO:0000313" key="2">
    <source>
        <dbReference type="Proteomes" id="UP000176186"/>
    </source>
</evidence>